<dbReference type="InParanoid" id="A0A1B7MEC3"/>
<name>A0A1B7MEC3_9AGAM</name>
<evidence type="ECO:0000313" key="1">
    <source>
        <dbReference type="EMBL" id="OAX30941.1"/>
    </source>
</evidence>
<dbReference type="AlphaFoldDB" id="A0A1B7MEC3"/>
<evidence type="ECO:0000313" key="2">
    <source>
        <dbReference type="Proteomes" id="UP000092154"/>
    </source>
</evidence>
<protein>
    <submittedName>
        <fullName evidence="1">Uncharacterized protein</fullName>
    </submittedName>
</protein>
<proteinExistence type="predicted"/>
<accession>A0A1B7MEC3</accession>
<keyword evidence="2" id="KW-1185">Reference proteome</keyword>
<dbReference type="EMBL" id="KV449747">
    <property type="protein sequence ID" value="OAX30941.1"/>
    <property type="molecule type" value="Genomic_DNA"/>
</dbReference>
<sequence length="105" mass="11634">MTSSVNCHHAKFPHMLGPGRGRTKTKVWYGGSVVMFMTNTFGRMRLNVSRGLLLMKPDQVHVAVDGHGSSARLQSKRCGDSGRDMRCGDLHDWFDTDSNHCSTAP</sequence>
<gene>
    <name evidence="1" type="ORF">K503DRAFT_777950</name>
</gene>
<reference evidence="1 2" key="1">
    <citation type="submission" date="2016-06" db="EMBL/GenBank/DDBJ databases">
        <title>Comparative genomics of the ectomycorrhizal sister species Rhizopogon vinicolor and Rhizopogon vesiculosus (Basidiomycota: Boletales) reveals a divergence of the mating type B locus.</title>
        <authorList>
            <consortium name="DOE Joint Genome Institute"/>
            <person name="Mujic A.B."/>
            <person name="Kuo A."/>
            <person name="Tritt A."/>
            <person name="Lipzen A."/>
            <person name="Chen C."/>
            <person name="Johnson J."/>
            <person name="Sharma A."/>
            <person name="Barry K."/>
            <person name="Grigoriev I.V."/>
            <person name="Spatafora J.W."/>
        </authorList>
    </citation>
    <scope>NUCLEOTIDE SEQUENCE [LARGE SCALE GENOMIC DNA]</scope>
    <source>
        <strain evidence="1 2">AM-OR11-026</strain>
    </source>
</reference>
<organism evidence="1 2">
    <name type="scientific">Rhizopogon vinicolor AM-OR11-026</name>
    <dbReference type="NCBI Taxonomy" id="1314800"/>
    <lineage>
        <taxon>Eukaryota</taxon>
        <taxon>Fungi</taxon>
        <taxon>Dikarya</taxon>
        <taxon>Basidiomycota</taxon>
        <taxon>Agaricomycotina</taxon>
        <taxon>Agaricomycetes</taxon>
        <taxon>Agaricomycetidae</taxon>
        <taxon>Boletales</taxon>
        <taxon>Suillineae</taxon>
        <taxon>Rhizopogonaceae</taxon>
        <taxon>Rhizopogon</taxon>
    </lineage>
</organism>
<dbReference type="Proteomes" id="UP000092154">
    <property type="component" value="Unassembled WGS sequence"/>
</dbReference>